<evidence type="ECO:0000259" key="7">
    <source>
        <dbReference type="Pfam" id="PF13186"/>
    </source>
</evidence>
<dbReference type="Pfam" id="PF04055">
    <property type="entry name" value="Radical_SAM"/>
    <property type="match status" value="1"/>
</dbReference>
<dbReference type="SUPFAM" id="SSF102114">
    <property type="entry name" value="Radical SAM enzymes"/>
    <property type="match status" value="1"/>
</dbReference>
<dbReference type="GO" id="GO:0051536">
    <property type="term" value="F:iron-sulfur cluster binding"/>
    <property type="evidence" value="ECO:0007669"/>
    <property type="project" value="UniProtKB-KW"/>
</dbReference>
<dbReference type="OrthoDB" id="9782387at2"/>
<evidence type="ECO:0000256" key="5">
    <source>
        <dbReference type="SAM" id="MobiDB-lite"/>
    </source>
</evidence>
<evidence type="ECO:0000259" key="6">
    <source>
        <dbReference type="Pfam" id="PF04055"/>
    </source>
</evidence>
<evidence type="ECO:0000313" key="8">
    <source>
        <dbReference type="EMBL" id="RFS86694.1"/>
    </source>
</evidence>
<dbReference type="PANTHER" id="PTHR11228">
    <property type="entry name" value="RADICAL SAM DOMAIN PROTEIN"/>
    <property type="match status" value="1"/>
</dbReference>
<proteinExistence type="predicted"/>
<dbReference type="InterPro" id="IPR050377">
    <property type="entry name" value="Radical_SAM_PqqE_MftC-like"/>
</dbReference>
<evidence type="ECO:0000256" key="4">
    <source>
        <dbReference type="ARBA" id="ARBA00023014"/>
    </source>
</evidence>
<dbReference type="InterPro" id="IPR007197">
    <property type="entry name" value="rSAM"/>
</dbReference>
<dbReference type="SFLD" id="SFLDG01216">
    <property type="entry name" value="thioether_bond_formation_requi"/>
    <property type="match status" value="1"/>
</dbReference>
<dbReference type="InterPro" id="IPR058240">
    <property type="entry name" value="rSAM_sf"/>
</dbReference>
<comment type="caution">
    <text evidence="8">The sequence shown here is derived from an EMBL/GenBank/DDBJ whole genome shotgun (WGS) entry which is preliminary data.</text>
</comment>
<organism evidence="8 9">
    <name type="scientific">Actinomadura spongiicola</name>
    <dbReference type="NCBI Taxonomy" id="2303421"/>
    <lineage>
        <taxon>Bacteria</taxon>
        <taxon>Bacillati</taxon>
        <taxon>Actinomycetota</taxon>
        <taxon>Actinomycetes</taxon>
        <taxon>Streptosporangiales</taxon>
        <taxon>Thermomonosporaceae</taxon>
        <taxon>Actinomadura</taxon>
    </lineage>
</organism>
<keyword evidence="2" id="KW-0479">Metal-binding</keyword>
<reference evidence="8 9" key="1">
    <citation type="submission" date="2018-08" db="EMBL/GenBank/DDBJ databases">
        <title>Actinomadura spongicola sp. nov., isolated from marine sponge Leucetta chagosensis.</title>
        <authorList>
            <person name="Li L."/>
            <person name="Lin H.W."/>
        </authorList>
    </citation>
    <scope>NUCLEOTIDE SEQUENCE [LARGE SCALE GENOMIC DNA]</scope>
    <source>
        <strain evidence="8 9">LHW52907</strain>
    </source>
</reference>
<evidence type="ECO:0000313" key="9">
    <source>
        <dbReference type="Proteomes" id="UP000262882"/>
    </source>
</evidence>
<dbReference type="SFLD" id="SFLDS00029">
    <property type="entry name" value="Radical_SAM"/>
    <property type="match status" value="1"/>
</dbReference>
<keyword evidence="3" id="KW-0408">Iron</keyword>
<dbReference type="CDD" id="cd01335">
    <property type="entry name" value="Radical_SAM"/>
    <property type="match status" value="1"/>
</dbReference>
<gene>
    <name evidence="8" type="ORF">D0T12_07435</name>
</gene>
<dbReference type="Proteomes" id="UP000262882">
    <property type="component" value="Unassembled WGS sequence"/>
</dbReference>
<dbReference type="SFLD" id="SFLDG01067">
    <property type="entry name" value="SPASM/twitch_domain_containing"/>
    <property type="match status" value="1"/>
</dbReference>
<evidence type="ECO:0000256" key="3">
    <source>
        <dbReference type="ARBA" id="ARBA00023004"/>
    </source>
</evidence>
<dbReference type="InterPro" id="IPR013785">
    <property type="entry name" value="Aldolase_TIM"/>
</dbReference>
<dbReference type="SFLD" id="SFLDF00365">
    <property type="entry name" value="thuricin_CD_(TrnCD-like)"/>
    <property type="match status" value="1"/>
</dbReference>
<feature type="region of interest" description="Disordered" evidence="5">
    <location>
        <begin position="262"/>
        <end position="285"/>
    </location>
</feature>
<dbReference type="AlphaFoldDB" id="A0A372GMS2"/>
<dbReference type="Pfam" id="PF13186">
    <property type="entry name" value="SPASM"/>
    <property type="match status" value="1"/>
</dbReference>
<dbReference type="InterPro" id="IPR023885">
    <property type="entry name" value="4Fe4S-binding_SPASM_dom"/>
</dbReference>
<sequence>MTMALAAEQSERKLPDMLWLDLTRRCQLGCAHCYNDSGPTGDHGTMTHGDWIRVLDQAAACGIRRVQFIGGEPTMHPDAAFLLEHALNLGLSIEVFTNLVHVSGLWWGLFQREGVSVATSYYSADPTEHDAVTRRPSHARTHANIVRAVQLGVRLRVGVIDTGDPVRAERACRDLTAIGVTRIRVDRVRAFGRAAVNQAPATAELCGRCGDGRAAVGPDGTVAPCAMSGWMSVGNVREESLAAIVGGTAMAKATTTIRAVPRSGGCDPDQECSPGHPMSSCNPRT</sequence>
<dbReference type="GO" id="GO:0046872">
    <property type="term" value="F:metal ion binding"/>
    <property type="evidence" value="ECO:0007669"/>
    <property type="project" value="UniProtKB-KW"/>
</dbReference>
<dbReference type="Gene3D" id="3.20.20.70">
    <property type="entry name" value="Aldolase class I"/>
    <property type="match status" value="1"/>
</dbReference>
<keyword evidence="9" id="KW-1185">Reference proteome</keyword>
<protein>
    <submittedName>
        <fullName evidence="8">Radical SAM/SPASM domain-containing protein</fullName>
    </submittedName>
</protein>
<dbReference type="GO" id="GO:0003824">
    <property type="term" value="F:catalytic activity"/>
    <property type="evidence" value="ECO:0007669"/>
    <property type="project" value="InterPro"/>
</dbReference>
<dbReference type="PANTHER" id="PTHR11228:SF7">
    <property type="entry name" value="PQQA PEPTIDE CYCLASE"/>
    <property type="match status" value="1"/>
</dbReference>
<name>A0A372GMS2_9ACTN</name>
<feature type="domain" description="4Fe4S-binding SPASM" evidence="7">
    <location>
        <begin position="206"/>
        <end position="258"/>
    </location>
</feature>
<keyword evidence="4" id="KW-0411">Iron-sulfur</keyword>
<evidence type="ECO:0000256" key="1">
    <source>
        <dbReference type="ARBA" id="ARBA00022691"/>
    </source>
</evidence>
<feature type="domain" description="Radical SAM core" evidence="6">
    <location>
        <begin position="22"/>
        <end position="155"/>
    </location>
</feature>
<accession>A0A372GMS2</accession>
<dbReference type="EMBL" id="QVNQ01000002">
    <property type="protein sequence ID" value="RFS86694.1"/>
    <property type="molecule type" value="Genomic_DNA"/>
</dbReference>
<dbReference type="SFLD" id="SFLDG01386">
    <property type="entry name" value="main_SPASM_domain-containing"/>
    <property type="match status" value="1"/>
</dbReference>
<keyword evidence="1" id="KW-0949">S-adenosyl-L-methionine</keyword>
<evidence type="ECO:0000256" key="2">
    <source>
        <dbReference type="ARBA" id="ARBA00022723"/>
    </source>
</evidence>